<feature type="domain" description="Core-binding (CB)" evidence="7">
    <location>
        <begin position="59"/>
        <end position="140"/>
    </location>
</feature>
<evidence type="ECO:0000256" key="5">
    <source>
        <dbReference type="SAM" id="MobiDB-lite"/>
    </source>
</evidence>
<dbReference type="GO" id="GO:0003677">
    <property type="term" value="F:DNA binding"/>
    <property type="evidence" value="ECO:0007669"/>
    <property type="project" value="UniProtKB-UniRule"/>
</dbReference>
<dbReference type="Proteomes" id="UP000051248">
    <property type="component" value="Unassembled WGS sequence"/>
</dbReference>
<dbReference type="eggNOG" id="COG0582">
    <property type="taxonomic scope" value="Bacteria"/>
</dbReference>
<dbReference type="PANTHER" id="PTHR30349">
    <property type="entry name" value="PHAGE INTEGRASE-RELATED"/>
    <property type="match status" value="1"/>
</dbReference>
<reference evidence="8 9" key="1">
    <citation type="journal article" date="2015" name="Genome Announc.">
        <title>Expanding the biotechnology potential of lactobacilli through comparative genomics of 213 strains and associated genera.</title>
        <authorList>
            <person name="Sun Z."/>
            <person name="Harris H.M."/>
            <person name="McCann A."/>
            <person name="Guo C."/>
            <person name="Argimon S."/>
            <person name="Zhang W."/>
            <person name="Yang X."/>
            <person name="Jeffery I.B."/>
            <person name="Cooney J.C."/>
            <person name="Kagawa T.F."/>
            <person name="Liu W."/>
            <person name="Song Y."/>
            <person name="Salvetti E."/>
            <person name="Wrobel A."/>
            <person name="Rasinkangas P."/>
            <person name="Parkhill J."/>
            <person name="Rea M.C."/>
            <person name="O'Sullivan O."/>
            <person name="Ritari J."/>
            <person name="Douillard F.P."/>
            <person name="Paul Ross R."/>
            <person name="Yang R."/>
            <person name="Briner A.E."/>
            <person name="Felis G.E."/>
            <person name="de Vos W.M."/>
            <person name="Barrangou R."/>
            <person name="Klaenhammer T.R."/>
            <person name="Caufield P.W."/>
            <person name="Cui Y."/>
            <person name="Zhang H."/>
            <person name="O'Toole P.W."/>
        </authorList>
    </citation>
    <scope>NUCLEOTIDE SEQUENCE [LARGE SCALE GENOMIC DNA]</scope>
    <source>
        <strain evidence="8 9">DSM 19682</strain>
    </source>
</reference>
<dbReference type="InterPro" id="IPR050090">
    <property type="entry name" value="Tyrosine_recombinase_XerCD"/>
</dbReference>
<evidence type="ECO:0000313" key="8">
    <source>
        <dbReference type="EMBL" id="KRK80278.1"/>
    </source>
</evidence>
<evidence type="ECO:0000256" key="4">
    <source>
        <dbReference type="PROSITE-ProRule" id="PRU01248"/>
    </source>
</evidence>
<comment type="caution">
    <text evidence="8">The sequence shown here is derived from an EMBL/GenBank/DDBJ whole genome shotgun (WGS) entry which is preliminary data.</text>
</comment>
<dbReference type="PROSITE" id="PS51898">
    <property type="entry name" value="TYR_RECOMBINASE"/>
    <property type="match status" value="1"/>
</dbReference>
<gene>
    <name evidence="8" type="ORF">FD03_GL002604</name>
</gene>
<sequence>MASIKKQDTGNWQARVSYKNPAGKNKTKSLSFKTKNEAVEWSRKIEIEKSTTDLSKLNTGFYDYYMWWIKTYRILNITHDGVLRYKRYGKVIKDHFGDILLTDITKPMYQEFLNKYGQDYSKETVSRLNSYIRAMCLDAIDEQIIHTDFTRKAKITYGKEAKEPDAKFLELDDFEKLMNYSIARYSFSNTSPLIIFFICQTGARYEEASGLSWEDINFKDNLISFRKAYKINPRELGPLKNNSSYRTIAISPKLTSLLQQLKDVQEAYYKANKKENVHNFVFRNQRLENPSNKSVNEMLTDMLNEIKAKKQVSVHDLRHTHVSYLIANGYDIVFISHRIGHADPATTLKIYSHLMSALNDKENSQLRTLFDK</sequence>
<dbReference type="AlphaFoldDB" id="A0A0R1K9B1"/>
<feature type="domain" description="Tyr recombinase" evidence="6">
    <location>
        <begin position="164"/>
        <end position="365"/>
    </location>
</feature>
<comment type="similarity">
    <text evidence="1">Belongs to the 'phage' integrase family.</text>
</comment>
<keyword evidence="9" id="KW-1185">Reference proteome</keyword>
<evidence type="ECO:0000259" key="7">
    <source>
        <dbReference type="PROSITE" id="PS51900"/>
    </source>
</evidence>
<keyword evidence="2 4" id="KW-0238">DNA-binding</keyword>
<dbReference type="CDD" id="cd01189">
    <property type="entry name" value="INT_ICEBs1_C_like"/>
    <property type="match status" value="1"/>
</dbReference>
<dbReference type="InterPro" id="IPR044068">
    <property type="entry name" value="CB"/>
</dbReference>
<protein>
    <submittedName>
        <fullName evidence="8">Integrase</fullName>
    </submittedName>
</protein>
<dbReference type="Gene3D" id="1.10.150.130">
    <property type="match status" value="1"/>
</dbReference>
<dbReference type="Pfam" id="PF00589">
    <property type="entry name" value="Phage_integrase"/>
    <property type="match status" value="1"/>
</dbReference>
<dbReference type="Gene3D" id="1.10.443.10">
    <property type="entry name" value="Intergrase catalytic core"/>
    <property type="match status" value="1"/>
</dbReference>
<proteinExistence type="inferred from homology"/>
<evidence type="ECO:0000256" key="1">
    <source>
        <dbReference type="ARBA" id="ARBA00008857"/>
    </source>
</evidence>
<evidence type="ECO:0000259" key="6">
    <source>
        <dbReference type="PROSITE" id="PS51898"/>
    </source>
</evidence>
<dbReference type="InterPro" id="IPR013762">
    <property type="entry name" value="Integrase-like_cat_sf"/>
</dbReference>
<dbReference type="SUPFAM" id="SSF56349">
    <property type="entry name" value="DNA breaking-rejoining enzymes"/>
    <property type="match status" value="1"/>
</dbReference>
<dbReference type="OrthoDB" id="9803188at2"/>
<dbReference type="PANTHER" id="PTHR30349:SF64">
    <property type="entry name" value="PROPHAGE INTEGRASE INTD-RELATED"/>
    <property type="match status" value="1"/>
</dbReference>
<accession>A0A0R1K9B1</accession>
<dbReference type="RefSeq" id="WP_025025261.1">
    <property type="nucleotide sequence ID" value="NZ_AZDZ01000005.1"/>
</dbReference>
<evidence type="ECO:0000313" key="9">
    <source>
        <dbReference type="Proteomes" id="UP000051248"/>
    </source>
</evidence>
<dbReference type="EMBL" id="AZDZ01000005">
    <property type="protein sequence ID" value="KRK80278.1"/>
    <property type="molecule type" value="Genomic_DNA"/>
</dbReference>
<dbReference type="STRING" id="1423775.FD03_GL002604"/>
<organism evidence="8 9">
    <name type="scientific">Companilactobacillus nodensis DSM 19682 = JCM 14932 = NBRC 107160</name>
    <dbReference type="NCBI Taxonomy" id="1423775"/>
    <lineage>
        <taxon>Bacteria</taxon>
        <taxon>Bacillati</taxon>
        <taxon>Bacillota</taxon>
        <taxon>Bacilli</taxon>
        <taxon>Lactobacillales</taxon>
        <taxon>Lactobacillaceae</taxon>
        <taxon>Companilactobacillus</taxon>
    </lineage>
</organism>
<evidence type="ECO:0000256" key="2">
    <source>
        <dbReference type="ARBA" id="ARBA00023125"/>
    </source>
</evidence>
<dbReference type="PATRIC" id="fig|1423775.4.peg.2651"/>
<dbReference type="InterPro" id="IPR010998">
    <property type="entry name" value="Integrase_recombinase_N"/>
</dbReference>
<dbReference type="GO" id="GO:0015074">
    <property type="term" value="P:DNA integration"/>
    <property type="evidence" value="ECO:0007669"/>
    <property type="project" value="InterPro"/>
</dbReference>
<dbReference type="InterPro" id="IPR002104">
    <property type="entry name" value="Integrase_catalytic"/>
</dbReference>
<dbReference type="PROSITE" id="PS51900">
    <property type="entry name" value="CB"/>
    <property type="match status" value="1"/>
</dbReference>
<dbReference type="InterPro" id="IPR028259">
    <property type="entry name" value="AP2-like_int_N"/>
</dbReference>
<dbReference type="InterPro" id="IPR011010">
    <property type="entry name" value="DNA_brk_join_enz"/>
</dbReference>
<dbReference type="GO" id="GO:0006310">
    <property type="term" value="P:DNA recombination"/>
    <property type="evidence" value="ECO:0007669"/>
    <property type="project" value="UniProtKB-KW"/>
</dbReference>
<name>A0A0R1K9B1_9LACO</name>
<evidence type="ECO:0000256" key="3">
    <source>
        <dbReference type="ARBA" id="ARBA00023172"/>
    </source>
</evidence>
<dbReference type="Pfam" id="PF14657">
    <property type="entry name" value="Arm-DNA-bind_4"/>
    <property type="match status" value="1"/>
</dbReference>
<keyword evidence="3" id="KW-0233">DNA recombination</keyword>
<feature type="region of interest" description="Disordered" evidence="5">
    <location>
        <begin position="1"/>
        <end position="29"/>
    </location>
</feature>